<name>A0A286BWC0_9GAMM</name>
<gene>
    <name evidence="2" type="ORF">SAMN06273570_2867</name>
</gene>
<dbReference type="SMART" id="SM00901">
    <property type="entry name" value="FRG"/>
    <property type="match status" value="1"/>
</dbReference>
<dbReference type="EMBL" id="OCMY01000001">
    <property type="protein sequence ID" value="SOD38451.1"/>
    <property type="molecule type" value="Genomic_DNA"/>
</dbReference>
<evidence type="ECO:0000259" key="1">
    <source>
        <dbReference type="SMART" id="SM00901"/>
    </source>
</evidence>
<dbReference type="OrthoDB" id="6942219at2"/>
<dbReference type="Proteomes" id="UP000219271">
    <property type="component" value="Unassembled WGS sequence"/>
</dbReference>
<organism evidence="2 3">
    <name type="scientific">Candidatus Pantoea floridensis</name>
    <dbReference type="NCBI Taxonomy" id="1938870"/>
    <lineage>
        <taxon>Bacteria</taxon>
        <taxon>Pseudomonadati</taxon>
        <taxon>Pseudomonadota</taxon>
        <taxon>Gammaproteobacteria</taxon>
        <taxon>Enterobacterales</taxon>
        <taxon>Erwiniaceae</taxon>
        <taxon>Pantoea</taxon>
    </lineage>
</organism>
<evidence type="ECO:0000313" key="2">
    <source>
        <dbReference type="EMBL" id="SOD38451.1"/>
    </source>
</evidence>
<reference evidence="3" key="1">
    <citation type="submission" date="2017-09" db="EMBL/GenBank/DDBJ databases">
        <authorList>
            <person name="Varghese N."/>
            <person name="Submissions S."/>
        </authorList>
    </citation>
    <scope>NUCLEOTIDE SEQUENCE [LARGE SCALE GENOMIC DNA]</scope>
    <source>
        <strain evidence="3">JKS000234</strain>
    </source>
</reference>
<dbReference type="InterPro" id="IPR014966">
    <property type="entry name" value="FRG-dom"/>
</dbReference>
<sequence>MEHCHCETLEELKLTIKQYGPGVLYRGQTHHYLSSDGSPSMPTSFQRHGCIPDLMIIWTYYAKKALQHLVRGWNDTGDSATNQAILQHYGFRSFFLDASGDPRVAAWLACNKFDSKYVVNLVEDCFEDPVWLRTLNAWFVPSEDIGHLYLISQKLLRQYELQAVHLSEIATDHGAPRYVRQDAYMVGPLVREGLDGDCIICHISAPAEVLRKFAEGYSAGWLFPDPSEDPVYRELLSMPWVKMRHLSNEGLEAFKRSLELPEYACHLQKHMPSSSAMYRPFWTRDLPPPPDCQTIITSQIVQILCGGALYHGASDPCFTLPEINKLLEKYNEISIELDGLVYHGMGTKYGKGVGIVKMPVNIVCVFEYGIDHPGLRIMGIGRFFGMHYRIDDNGYWKRVIHEEDCKCGSDHIDNISLLGRIDYSLRNRLLEDIGSDLYVQKGIDPTSDTLATWGEPY</sequence>
<evidence type="ECO:0000313" key="3">
    <source>
        <dbReference type="Proteomes" id="UP000219271"/>
    </source>
</evidence>
<keyword evidence="3" id="KW-1185">Reference proteome</keyword>
<dbReference type="AlphaFoldDB" id="A0A286BWC0"/>
<feature type="domain" description="FRG" evidence="1">
    <location>
        <begin position="19"/>
        <end position="118"/>
    </location>
</feature>
<accession>A0A286BWC0</accession>
<proteinExistence type="predicted"/>
<protein>
    <recommendedName>
        <fullName evidence="1">FRG domain-containing protein</fullName>
    </recommendedName>
</protein>